<feature type="active site" description="Proton donor" evidence="18">
    <location>
        <position position="502"/>
    </location>
</feature>
<evidence type="ECO:0000256" key="11">
    <source>
        <dbReference type="ARBA" id="ARBA00022679"/>
    </source>
</evidence>
<dbReference type="GO" id="GO:0046872">
    <property type="term" value="F:metal ion binding"/>
    <property type="evidence" value="ECO:0007669"/>
    <property type="project" value="UniProtKB-KW"/>
</dbReference>
<comment type="similarity">
    <text evidence="5 17">Belongs to the PEP-utilizing enzyme family.</text>
</comment>
<keyword evidence="9 17" id="KW-0963">Cytoplasm</keyword>
<evidence type="ECO:0000256" key="7">
    <source>
        <dbReference type="ARBA" id="ARBA00016544"/>
    </source>
</evidence>
<evidence type="ECO:0000256" key="19">
    <source>
        <dbReference type="PIRSR" id="PIRSR000732-2"/>
    </source>
</evidence>
<dbReference type="RefSeq" id="WP_272445170.1">
    <property type="nucleotide sequence ID" value="NZ_JAMQKC010000002.1"/>
</dbReference>
<dbReference type="SUPFAM" id="SSF47831">
    <property type="entry name" value="Enzyme I of the PEP:sugar phosphotransferase system HPr-binding (sub)domain"/>
    <property type="match status" value="1"/>
</dbReference>
<dbReference type="Gene3D" id="3.20.20.60">
    <property type="entry name" value="Phosphoenolpyruvate-binding domains"/>
    <property type="match status" value="1"/>
</dbReference>
<evidence type="ECO:0000313" key="25">
    <source>
        <dbReference type="Proteomes" id="UP001145069"/>
    </source>
</evidence>
<dbReference type="PANTHER" id="PTHR46244:SF3">
    <property type="entry name" value="PHOSPHOENOLPYRUVATE-PROTEIN PHOSPHOTRANSFERASE"/>
    <property type="match status" value="1"/>
</dbReference>
<dbReference type="Gene3D" id="1.10.274.10">
    <property type="entry name" value="PtsI, HPr-binding domain"/>
    <property type="match status" value="1"/>
</dbReference>
<feature type="domain" description="PEP-utilising enzyme C-terminal" evidence="22">
    <location>
        <begin position="252"/>
        <end position="539"/>
    </location>
</feature>
<accession>A0A9X4AE76</accession>
<dbReference type="SUPFAM" id="SSF51621">
    <property type="entry name" value="Phosphoenolpyruvate/pyruvate domain"/>
    <property type="match status" value="1"/>
</dbReference>
<evidence type="ECO:0000256" key="18">
    <source>
        <dbReference type="PIRSR" id="PIRSR000732-1"/>
    </source>
</evidence>
<evidence type="ECO:0000256" key="13">
    <source>
        <dbReference type="ARBA" id="ARBA00022723"/>
    </source>
</evidence>
<evidence type="ECO:0000256" key="16">
    <source>
        <dbReference type="ARBA" id="ARBA00033235"/>
    </source>
</evidence>
<organism evidence="24 25">
    <name type="scientific">Aquibacillus salsiterrae</name>
    <dbReference type="NCBI Taxonomy" id="2950439"/>
    <lineage>
        <taxon>Bacteria</taxon>
        <taxon>Bacillati</taxon>
        <taxon>Bacillota</taxon>
        <taxon>Bacilli</taxon>
        <taxon>Bacillales</taxon>
        <taxon>Bacillaceae</taxon>
        <taxon>Aquibacillus</taxon>
    </lineage>
</organism>
<proteinExistence type="inferred from homology"/>
<evidence type="ECO:0000256" key="4">
    <source>
        <dbReference type="ARBA" id="ARBA00004496"/>
    </source>
</evidence>
<dbReference type="InterPro" id="IPR036618">
    <property type="entry name" value="PtsI_HPr-bd_sf"/>
</dbReference>
<dbReference type="Pfam" id="PF05524">
    <property type="entry name" value="PEP-utilisers_N"/>
    <property type="match status" value="1"/>
</dbReference>
<dbReference type="PRINTS" id="PR01736">
    <property type="entry name" value="PHPHTRNFRASE"/>
</dbReference>
<keyword evidence="11 17" id="KW-0808">Transferase</keyword>
<name>A0A9X4AE76_9BACI</name>
<comment type="catalytic activity">
    <reaction evidence="1 17">
        <text>L-histidyl-[protein] + phosphoenolpyruvate = N(pros)-phospho-L-histidyl-[protein] + pyruvate</text>
        <dbReference type="Rhea" id="RHEA:23880"/>
        <dbReference type="Rhea" id="RHEA-COMP:9745"/>
        <dbReference type="Rhea" id="RHEA-COMP:9746"/>
        <dbReference type="ChEBI" id="CHEBI:15361"/>
        <dbReference type="ChEBI" id="CHEBI:29979"/>
        <dbReference type="ChEBI" id="CHEBI:58702"/>
        <dbReference type="ChEBI" id="CHEBI:64837"/>
        <dbReference type="EC" id="2.7.3.9"/>
    </reaction>
</comment>
<dbReference type="PIRSF" id="PIRSF000732">
    <property type="entry name" value="PTS_enzyme_I"/>
    <property type="match status" value="1"/>
</dbReference>
<dbReference type="InterPro" id="IPR008279">
    <property type="entry name" value="PEP-util_enz_mobile_dom"/>
</dbReference>
<dbReference type="Gene3D" id="3.50.30.10">
    <property type="entry name" value="Phosphohistidine domain"/>
    <property type="match status" value="1"/>
</dbReference>
<dbReference type="NCBIfam" id="TIGR01417">
    <property type="entry name" value="PTS_I_fam"/>
    <property type="match status" value="1"/>
</dbReference>
<keyword evidence="14 17" id="KW-0418">Kinase</keyword>
<evidence type="ECO:0000259" key="23">
    <source>
        <dbReference type="Pfam" id="PF05524"/>
    </source>
</evidence>
<dbReference type="Pfam" id="PF02896">
    <property type="entry name" value="PEP-utilizers_C"/>
    <property type="match status" value="1"/>
</dbReference>
<keyword evidence="12 17" id="KW-0598">Phosphotransferase system</keyword>
<keyword evidence="13 17" id="KW-0479">Metal-binding</keyword>
<evidence type="ECO:0000256" key="2">
    <source>
        <dbReference type="ARBA" id="ARBA00001946"/>
    </source>
</evidence>
<feature type="binding site" evidence="20">
    <location>
        <position position="455"/>
    </location>
    <ligand>
        <name>Mg(2+)</name>
        <dbReference type="ChEBI" id="CHEBI:18420"/>
    </ligand>
</feature>
<feature type="binding site" evidence="20">
    <location>
        <position position="431"/>
    </location>
    <ligand>
        <name>Mg(2+)</name>
        <dbReference type="ChEBI" id="CHEBI:18420"/>
    </ligand>
</feature>
<dbReference type="GO" id="GO:0008965">
    <property type="term" value="F:phosphoenolpyruvate-protein phosphotransferase activity"/>
    <property type="evidence" value="ECO:0007669"/>
    <property type="project" value="UniProtKB-EC"/>
</dbReference>
<comment type="function">
    <text evidence="3 17">General (non sugar-specific) component of the phosphoenolpyruvate-dependent sugar phosphotransferase system (sugar PTS). This major carbohydrate active-transport system catalyzes the phosphorylation of incoming sugar substrates concomitantly with their translocation across the cell membrane. Enzyme I transfers the phosphoryl group from phosphoenolpyruvate (PEP) to the phosphoryl carrier protein (HPr).</text>
</comment>
<evidence type="ECO:0000259" key="22">
    <source>
        <dbReference type="Pfam" id="PF02896"/>
    </source>
</evidence>
<dbReference type="InterPro" id="IPR023151">
    <property type="entry name" value="PEP_util_CS"/>
</dbReference>
<dbReference type="InterPro" id="IPR006318">
    <property type="entry name" value="PTS_EI-like"/>
</dbReference>
<dbReference type="InterPro" id="IPR050499">
    <property type="entry name" value="PEP-utilizing_PTS_enzyme"/>
</dbReference>
<evidence type="ECO:0000256" key="10">
    <source>
        <dbReference type="ARBA" id="ARBA00022597"/>
    </source>
</evidence>
<dbReference type="InterPro" id="IPR036637">
    <property type="entry name" value="Phosphohistidine_dom_sf"/>
</dbReference>
<dbReference type="PROSITE" id="PS00742">
    <property type="entry name" value="PEP_ENZYMES_2"/>
    <property type="match status" value="1"/>
</dbReference>
<evidence type="ECO:0000256" key="3">
    <source>
        <dbReference type="ARBA" id="ARBA00002728"/>
    </source>
</evidence>
<dbReference type="EC" id="2.7.3.9" evidence="6 17"/>
<dbReference type="InterPro" id="IPR040442">
    <property type="entry name" value="Pyrv_kinase-like_dom_sf"/>
</dbReference>
<feature type="binding site" evidence="19">
    <location>
        <position position="465"/>
    </location>
    <ligand>
        <name>phosphoenolpyruvate</name>
        <dbReference type="ChEBI" id="CHEBI:58702"/>
    </ligand>
</feature>
<evidence type="ECO:0000313" key="24">
    <source>
        <dbReference type="EMBL" id="MDC3416184.1"/>
    </source>
</evidence>
<keyword evidence="8 17" id="KW-0813">Transport</keyword>
<keyword evidence="10 17" id="KW-0762">Sugar transport</keyword>
<evidence type="ECO:0000256" key="1">
    <source>
        <dbReference type="ARBA" id="ARBA00000683"/>
    </source>
</evidence>
<dbReference type="EMBL" id="JAMQKC010000002">
    <property type="protein sequence ID" value="MDC3416184.1"/>
    <property type="molecule type" value="Genomic_DNA"/>
</dbReference>
<dbReference type="GO" id="GO:0005737">
    <property type="term" value="C:cytoplasm"/>
    <property type="evidence" value="ECO:0007669"/>
    <property type="project" value="UniProtKB-SubCell"/>
</dbReference>
<gene>
    <name evidence="24" type="primary">ptsP</name>
    <name evidence="24" type="ORF">NC799_04570</name>
</gene>
<evidence type="ECO:0000256" key="6">
    <source>
        <dbReference type="ARBA" id="ARBA00012232"/>
    </source>
</evidence>
<sequence length="571" mass="63526">MSNLRGIAASSGIAIAKVYKLAVPDLTIEQKTVENPEVEINRLSQALEVSKQELEIIKENAKKSLGDEHAEIFSAHLLVLSDPEMIHPIHDKIKSEKVNAEAALEETANMFINMFKAMDNEYMRERAADIQDVTKRVMAHLLNVTFPNPALIDEEVVIVAEDLTPSDTAQLNKQFVKGFTTNIGGRTSHSAIMARSLEIPAVVGTKTIMSDAKENDLIIVDGIDGDVILNPTEEQITSYKQKHAEFEKQKEIWAQLKDEPTISSDNHHVELVANIGTPEDVTGVVNNGGEGVGLYRTEFLYMGKSKLPTEEEQYEAYKSVLEQMGDKPVVVRTLDIGGDKELSYLKLPEEMNPFLGFRAIRLCLERDDIFRTQLRALLRASVYGNLKIMFPMIATLDEFRQAKALLLEEKDNLKSEGTVVSDDIEIGIMVEIPSTAVIARQFAKEVDFFSIGTNDLIQYTMAADRMNERVSYLYQPYHPAILNLVNNVIEAAHAEGKWAGMCGEMAGDSIAIPILLGLGLDEFSMSATSILPARTQIRGLSKQELASYKEQLLSMSTADEVEAFIREKTNQ</sequence>
<evidence type="ECO:0000256" key="17">
    <source>
        <dbReference type="PIRNR" id="PIRNR000732"/>
    </source>
</evidence>
<dbReference type="Pfam" id="PF00391">
    <property type="entry name" value="PEP-utilizers"/>
    <property type="match status" value="1"/>
</dbReference>
<dbReference type="PANTHER" id="PTHR46244">
    <property type="entry name" value="PHOSPHOENOLPYRUVATE-PROTEIN PHOSPHOTRANSFERASE"/>
    <property type="match status" value="1"/>
</dbReference>
<evidence type="ECO:0000256" key="8">
    <source>
        <dbReference type="ARBA" id="ARBA00022448"/>
    </source>
</evidence>
<feature type="domain" description="Phosphotransferase system enzyme I N-terminal" evidence="23">
    <location>
        <begin position="5"/>
        <end position="126"/>
    </location>
</feature>
<reference evidence="24" key="1">
    <citation type="submission" date="2022-06" db="EMBL/GenBank/DDBJ databases">
        <title>Aquibacillus sp. a new bacterium isolated from soil saline samples.</title>
        <authorList>
            <person name="Galisteo C."/>
            <person name="De La Haba R."/>
            <person name="Sanchez-Porro C."/>
            <person name="Ventosa A."/>
        </authorList>
    </citation>
    <scope>NUCLEOTIDE SEQUENCE</scope>
    <source>
        <strain evidence="24">3ASR75-54</strain>
    </source>
</reference>
<dbReference type="InterPro" id="IPR008731">
    <property type="entry name" value="PTS_EIN"/>
</dbReference>
<comment type="caution">
    <text evidence="24">The sequence shown here is derived from an EMBL/GenBank/DDBJ whole genome shotgun (WGS) entry which is preliminary data.</text>
</comment>
<keyword evidence="25" id="KW-1185">Reference proteome</keyword>
<keyword evidence="15 17" id="KW-0460">Magnesium</keyword>
<evidence type="ECO:0000256" key="20">
    <source>
        <dbReference type="PIRSR" id="PIRSR000732-3"/>
    </source>
</evidence>
<comment type="cofactor">
    <cofactor evidence="2 17 20">
        <name>Mg(2+)</name>
        <dbReference type="ChEBI" id="CHEBI:18420"/>
    </cofactor>
</comment>
<evidence type="ECO:0000259" key="21">
    <source>
        <dbReference type="Pfam" id="PF00391"/>
    </source>
</evidence>
<dbReference type="InterPro" id="IPR000121">
    <property type="entry name" value="PEP_util_C"/>
</dbReference>
<comment type="subcellular location">
    <subcellularLocation>
        <location evidence="4 17">Cytoplasm</location>
    </subcellularLocation>
</comment>
<evidence type="ECO:0000256" key="5">
    <source>
        <dbReference type="ARBA" id="ARBA00007837"/>
    </source>
</evidence>
<dbReference type="InterPro" id="IPR015813">
    <property type="entry name" value="Pyrv/PenolPyrv_kinase-like_dom"/>
</dbReference>
<dbReference type="Proteomes" id="UP001145069">
    <property type="component" value="Unassembled WGS sequence"/>
</dbReference>
<evidence type="ECO:0000256" key="12">
    <source>
        <dbReference type="ARBA" id="ARBA00022683"/>
    </source>
</evidence>
<dbReference type="AlphaFoldDB" id="A0A9X4AE76"/>
<dbReference type="GO" id="GO:0016301">
    <property type="term" value="F:kinase activity"/>
    <property type="evidence" value="ECO:0007669"/>
    <property type="project" value="UniProtKB-KW"/>
</dbReference>
<dbReference type="FunFam" id="3.20.20.60:FF:000007">
    <property type="entry name" value="Phosphoenolpyruvate-protein phosphotransferase"/>
    <property type="match status" value="1"/>
</dbReference>
<dbReference type="PROSITE" id="PS00370">
    <property type="entry name" value="PEP_ENZYMES_PHOS_SITE"/>
    <property type="match status" value="1"/>
</dbReference>
<evidence type="ECO:0000256" key="9">
    <source>
        <dbReference type="ARBA" id="ARBA00022490"/>
    </source>
</evidence>
<protein>
    <recommendedName>
        <fullName evidence="7 17">Phosphoenolpyruvate-protein phosphotransferase</fullName>
        <ecNumber evidence="6 17">2.7.3.9</ecNumber>
    </recommendedName>
    <alternativeName>
        <fullName evidence="16 17">Phosphotransferase system, enzyme I</fullName>
    </alternativeName>
</protein>
<dbReference type="GO" id="GO:0009401">
    <property type="term" value="P:phosphoenolpyruvate-dependent sugar phosphotransferase system"/>
    <property type="evidence" value="ECO:0007669"/>
    <property type="project" value="UniProtKB-KW"/>
</dbReference>
<feature type="binding site" evidence="19">
    <location>
        <begin position="454"/>
        <end position="455"/>
    </location>
    <ligand>
        <name>phosphoenolpyruvate</name>
        <dbReference type="ChEBI" id="CHEBI:58702"/>
    </ligand>
</feature>
<feature type="domain" description="PEP-utilising enzyme mobile" evidence="21">
    <location>
        <begin position="153"/>
        <end position="225"/>
    </location>
</feature>
<dbReference type="SUPFAM" id="SSF52009">
    <property type="entry name" value="Phosphohistidine domain"/>
    <property type="match status" value="1"/>
</dbReference>
<dbReference type="InterPro" id="IPR018274">
    <property type="entry name" value="PEP_util_AS"/>
</dbReference>
<evidence type="ECO:0000256" key="14">
    <source>
        <dbReference type="ARBA" id="ARBA00022777"/>
    </source>
</evidence>
<evidence type="ECO:0000256" key="15">
    <source>
        <dbReference type="ARBA" id="ARBA00022842"/>
    </source>
</evidence>
<feature type="active site" description="Tele-phosphohistidine intermediate" evidence="18">
    <location>
        <position position="189"/>
    </location>
</feature>
<dbReference type="InterPro" id="IPR024692">
    <property type="entry name" value="PTS_EI"/>
</dbReference>
<feature type="binding site" evidence="19">
    <location>
        <position position="332"/>
    </location>
    <ligand>
        <name>phosphoenolpyruvate</name>
        <dbReference type="ChEBI" id="CHEBI:58702"/>
    </ligand>
</feature>
<feature type="binding site" evidence="19">
    <location>
        <position position="296"/>
    </location>
    <ligand>
        <name>phosphoenolpyruvate</name>
        <dbReference type="ChEBI" id="CHEBI:58702"/>
    </ligand>
</feature>